<feature type="region of interest" description="Disordered" evidence="1">
    <location>
        <begin position="34"/>
        <end position="93"/>
    </location>
</feature>
<dbReference type="WBParaSite" id="PDA_v2.g21682.t1">
    <property type="protein sequence ID" value="PDA_v2.g21682.t1"/>
    <property type="gene ID" value="PDA_v2.g21682"/>
</dbReference>
<name>A0A914PTX3_9BILA</name>
<feature type="compositionally biased region" description="Low complexity" evidence="1">
    <location>
        <begin position="56"/>
        <end position="70"/>
    </location>
</feature>
<sequence length="180" mass="20082">MVQTKNPSPVYKPPMVNKKFCVLKRKPSSIVKPVTRIYHTSPTKLPPKSPGLSPRKLTNPFKKNTTTTPAKKARIEHVSPRKATLRSAEKQRILDSPKSSKTIFDAFKLNSNAPLDFSALSSLCASNTNLKAKKTLDFVAPKKELAEIPIDLRPGYKLRLTSSKPFPWMKEARAKASSQI</sequence>
<evidence type="ECO:0000313" key="2">
    <source>
        <dbReference type="Proteomes" id="UP000887578"/>
    </source>
</evidence>
<evidence type="ECO:0000313" key="3">
    <source>
        <dbReference type="WBParaSite" id="PDA_v2.g21682.t1"/>
    </source>
</evidence>
<keyword evidence="2" id="KW-1185">Reference proteome</keyword>
<organism evidence="2 3">
    <name type="scientific">Panagrolaimus davidi</name>
    <dbReference type="NCBI Taxonomy" id="227884"/>
    <lineage>
        <taxon>Eukaryota</taxon>
        <taxon>Metazoa</taxon>
        <taxon>Ecdysozoa</taxon>
        <taxon>Nematoda</taxon>
        <taxon>Chromadorea</taxon>
        <taxon>Rhabditida</taxon>
        <taxon>Tylenchina</taxon>
        <taxon>Panagrolaimomorpha</taxon>
        <taxon>Panagrolaimoidea</taxon>
        <taxon>Panagrolaimidae</taxon>
        <taxon>Panagrolaimus</taxon>
    </lineage>
</organism>
<reference evidence="3" key="1">
    <citation type="submission" date="2022-11" db="UniProtKB">
        <authorList>
            <consortium name="WormBaseParasite"/>
        </authorList>
    </citation>
    <scope>IDENTIFICATION</scope>
</reference>
<protein>
    <submittedName>
        <fullName evidence="3">Uncharacterized protein</fullName>
    </submittedName>
</protein>
<evidence type="ECO:0000256" key="1">
    <source>
        <dbReference type="SAM" id="MobiDB-lite"/>
    </source>
</evidence>
<dbReference type="AlphaFoldDB" id="A0A914PTX3"/>
<dbReference type="Proteomes" id="UP000887578">
    <property type="component" value="Unplaced"/>
</dbReference>
<proteinExistence type="predicted"/>
<accession>A0A914PTX3</accession>